<evidence type="ECO:0000313" key="2">
    <source>
        <dbReference type="Proteomes" id="UP000091956"/>
    </source>
</evidence>
<dbReference type="STRING" id="342668.A0A1B8GNG4"/>
<dbReference type="AlphaFoldDB" id="A0A1B8GNG4"/>
<protein>
    <submittedName>
        <fullName evidence="1">Uncharacterized protein</fullName>
    </submittedName>
</protein>
<dbReference type="RefSeq" id="XP_059319756.1">
    <property type="nucleotide sequence ID" value="XM_059463602.1"/>
</dbReference>
<gene>
    <name evidence="1" type="ORF">VE01_04275</name>
</gene>
<dbReference type="Proteomes" id="UP000091956">
    <property type="component" value="Unassembled WGS sequence"/>
</dbReference>
<reference evidence="1 2" key="1">
    <citation type="submission" date="2016-03" db="EMBL/GenBank/DDBJ databases">
        <title>Comparative genomics of Pseudogymnoascus destructans, the fungus causing white-nose syndrome of bats.</title>
        <authorList>
            <person name="Palmer J.M."/>
            <person name="Drees K.P."/>
            <person name="Foster J.T."/>
            <person name="Lindner D.L."/>
        </authorList>
    </citation>
    <scope>NUCLEOTIDE SEQUENCE [LARGE SCALE GENOMIC DNA]</scope>
    <source>
        <strain evidence="1 2">UAMH 10579</strain>
    </source>
</reference>
<organism evidence="1 2">
    <name type="scientific">Pseudogymnoascus verrucosus</name>
    <dbReference type="NCBI Taxonomy" id="342668"/>
    <lineage>
        <taxon>Eukaryota</taxon>
        <taxon>Fungi</taxon>
        <taxon>Dikarya</taxon>
        <taxon>Ascomycota</taxon>
        <taxon>Pezizomycotina</taxon>
        <taxon>Leotiomycetes</taxon>
        <taxon>Thelebolales</taxon>
        <taxon>Thelebolaceae</taxon>
        <taxon>Pseudogymnoascus</taxon>
    </lineage>
</organism>
<dbReference type="EMBL" id="KV460222">
    <property type="protein sequence ID" value="OBT97382.2"/>
    <property type="molecule type" value="Genomic_DNA"/>
</dbReference>
<dbReference type="GeneID" id="28837661"/>
<name>A0A1B8GNG4_9PEZI</name>
<sequence length="435" mass="48735">MKEWGWHKNIQQCDMQWIVAKGTKRAREGKDTDYFYGETQVTAQKIENFKRRKTAEVPDNMPTPPNVRYNTPSNADSKLHSIEGYAGIVSYSSPLSQMSDLYMEEANIAESLCSQNENTPTVAIEPPAKYKSTLDECLSNKDDPWTPFSLYRLGDYDAILAKHSQKLEQVLEFEACLQVEDSLGELSGIEDLFLIEPYSTMDWEQENSSDALAVDDAFGLSLTLAEYRHKQECSVLEITNSAKHMHQCLLEHFSHENPFLDEGAEATAHLNHGLPLRREGKWTSCAGQLLQDCESAMNSGAHDSQLILRLGSDFIKLFLNVDNESNESDSLVETFRQELRQGLGQNSDFQDILKATRDVAIDQYLLANYPDHCVRPKYLTDTTQFGWLSGAANSAHIDKDLSSTGSLSASVSHKYGLTYSCGEISGISDSIFMAC</sequence>
<proteinExistence type="predicted"/>
<evidence type="ECO:0000313" key="1">
    <source>
        <dbReference type="EMBL" id="OBT97382.2"/>
    </source>
</evidence>
<keyword evidence="2" id="KW-1185">Reference proteome</keyword>
<reference evidence="2" key="2">
    <citation type="journal article" date="2018" name="Nat. Commun.">
        <title>Extreme sensitivity to ultraviolet light in the fungal pathogen causing white-nose syndrome of bats.</title>
        <authorList>
            <person name="Palmer J.M."/>
            <person name="Drees K.P."/>
            <person name="Foster J.T."/>
            <person name="Lindner D.L."/>
        </authorList>
    </citation>
    <scope>NUCLEOTIDE SEQUENCE [LARGE SCALE GENOMIC DNA]</scope>
    <source>
        <strain evidence="2">UAMH 10579</strain>
    </source>
</reference>
<accession>A0A1B8GNG4</accession>